<organism evidence="3 5">
    <name type="scientific">Nitzschia inconspicua</name>
    <dbReference type="NCBI Taxonomy" id="303405"/>
    <lineage>
        <taxon>Eukaryota</taxon>
        <taxon>Sar</taxon>
        <taxon>Stramenopiles</taxon>
        <taxon>Ochrophyta</taxon>
        <taxon>Bacillariophyta</taxon>
        <taxon>Bacillariophyceae</taxon>
        <taxon>Bacillariophycidae</taxon>
        <taxon>Bacillariales</taxon>
        <taxon>Bacillariaceae</taxon>
        <taxon>Nitzschia</taxon>
    </lineage>
</organism>
<dbReference type="PANTHER" id="PTHR47150">
    <property type="entry name" value="OS12G0169200 PROTEIN"/>
    <property type="match status" value="1"/>
</dbReference>
<sequence>MQLGQDETPLDVGQQRQVRPIDAVGAGASMPTTNDDVDTEDDVDVTHALMVEGKGFFRADEEKESAQQVKEKEFSQTHQCRSYSDVVKIAIYADPEFEGLRAWFPQLETCGADDHIGDVERSIRTIKDRVRSTYRMLPFRQIPRIILGHLVRNVVFWLNSFPSGTGPTTHHSPAYLMTGRQVTYKAHAQLEFGEYVQTHEEHSNDMRERTAGAICLGPTGNAQGTHFFMSLATGSLIHRTRWTRLPMPIEVIHRVNQLGRAQNMPQNLAFGDRHGVEIGDDLDDIVDDPNDDDFTPLDPATADDTLFYDDDLSAAELGHPEFPDDPSFTDLHSVSSQDDDSVVSDPETTGVRMETDNHPENTGVRMETDNGSCDGDNYIDEDDDDSNNTESTGVEDTRSCENTGVEDTRSIDDESSGADDDEPSNMCDEIRLAEEAGRIAAINDEQLPKRTRKPNSKHMNMMNMVAEYIHTTFEDMEPEVIFTLLAGKDMQSQLTLLTTQMSAKAGLKQFGQAGADAIMKELEQLLYRKVMQGKRANTLTRDQKKAALHYLMFLKQKRCGKIKARGCADGRKQRLYKTKEETSSPTVSIEGLFLTCIIDVLEKRDVATVDIPGAFMQADIDELIHVKLEGETAILLVRIDPTYQQFLTYENGKPVIYAELTKALYGTVQAAMLFWKNLTNFLVNELGFVINPYDFCVANKDIDGKQCTIAWHVDDLKISHASSKVVDSIIHSLSDRYGKETPLSVTRGKVHEYLGMTIDFSNTEFVQFYMHDFVNGILEETPAELLKGIATTPAATHLFDVDDNAEKLDSEQAITFHHLVAKLLYLCKRARPDLQLAVAFLTTRVQGPDVDDWKKLGRCLTYLRETKDEKLTLGADDLGVIKWWIDASFAVHKDYKSHTGATMSLGRGHPISMSSKQKINTRSSTEAELVGVNDAMSLVLWVRMFLLEQGFEVKDNVIFQDNQSTILLARNGRQSSGKKTRHIEIRYYFITDNISRGTCSVQYCPTEQMIADFFTKPLQGSLFRWMRDKILGKHHIGVTDSQECVGAGASMPTTNDDVDTEDDVDVTHALMVEGKGFFRADEEKESAQQVKEKEFSQTHQCRSYSDVVKIVPTDATDERLFSLWSMVDRDTMGNRYELLDDLVDDSNEIAHYHGHGQHGGSVSGRIVIKRDFEAAYKRLCEQYFNGDESLYTAQQFKRRYRVSPSIFEKVYQQLLGKGVFRRPDKLDACGRKGIHPLVRMTAAFRVLAYGCGADREDENLSIGESTVHDAVKSFCKLLIQEFGDEYLNRTPTVAERNRILKHNKTRGFPGLFASWDCKHFVWDNCPVALQGQHKGHHAGGKYTKILEAIADGSCYIWFVHFGAPGSCNDINVLDKSSIVGALLSGQLDLKTEPYEINGTIRDWMYFLVDGIYPNWAIFVKTIAKEAREATPHLDFYASRQEGVRKDIERAFGILVKKFHVLARPIRTWREDDMRNILYACIILHNMCCAERLEVTGQDVVETEYHDDYTDEEVNLTTADGGEQFIFNRVPVPTSDAANDMETLMTERFHRVNALYNHLSDPEKHLQLRTDLVAHLSGRQAEK</sequence>
<protein>
    <submittedName>
        <fullName evidence="3">Plant transposon protein</fullName>
    </submittedName>
</protein>
<dbReference type="Proteomes" id="UP000693970">
    <property type="component" value="Unassembled WGS sequence"/>
</dbReference>
<evidence type="ECO:0000313" key="5">
    <source>
        <dbReference type="Proteomes" id="UP000693970"/>
    </source>
</evidence>
<reference evidence="3" key="1">
    <citation type="journal article" date="2021" name="Sci. Rep.">
        <title>Diploid genomic architecture of Nitzschia inconspicua, an elite biomass production diatom.</title>
        <authorList>
            <person name="Oliver A."/>
            <person name="Podell S."/>
            <person name="Pinowska A."/>
            <person name="Traller J.C."/>
            <person name="Smith S.R."/>
            <person name="McClure R."/>
            <person name="Beliaev A."/>
            <person name="Bohutskyi P."/>
            <person name="Hill E.A."/>
            <person name="Rabines A."/>
            <person name="Zheng H."/>
            <person name="Allen L.Z."/>
            <person name="Kuo A."/>
            <person name="Grigoriev I.V."/>
            <person name="Allen A.E."/>
            <person name="Hazlebeck D."/>
            <person name="Allen E.E."/>
        </authorList>
    </citation>
    <scope>NUCLEOTIDE SEQUENCE</scope>
    <source>
        <strain evidence="3">Hildebrandi</strain>
    </source>
</reference>
<dbReference type="PANTHER" id="PTHR47150:SF5">
    <property type="entry name" value="OS07G0546750 PROTEIN"/>
    <property type="match status" value="1"/>
</dbReference>
<reference evidence="3" key="2">
    <citation type="submission" date="2021-04" db="EMBL/GenBank/DDBJ databases">
        <authorList>
            <person name="Podell S."/>
        </authorList>
    </citation>
    <scope>NUCLEOTIDE SEQUENCE</scope>
    <source>
        <strain evidence="3">Hildebrandi</strain>
    </source>
</reference>
<dbReference type="InterPro" id="IPR013103">
    <property type="entry name" value="RVT_2"/>
</dbReference>
<feature type="region of interest" description="Disordered" evidence="1">
    <location>
        <begin position="437"/>
        <end position="456"/>
    </location>
</feature>
<comment type="caution">
    <text evidence="3">The sequence shown here is derived from an EMBL/GenBank/DDBJ whole genome shotgun (WGS) entry which is preliminary data.</text>
</comment>
<evidence type="ECO:0000313" key="4">
    <source>
        <dbReference type="EMBL" id="KAG7362511.1"/>
    </source>
</evidence>
<keyword evidence="5" id="KW-1185">Reference proteome</keyword>
<dbReference type="Pfam" id="PF07727">
    <property type="entry name" value="RVT_2"/>
    <property type="match status" value="1"/>
</dbReference>
<feature type="compositionally biased region" description="Acidic residues" evidence="1">
    <location>
        <begin position="377"/>
        <end position="387"/>
    </location>
</feature>
<dbReference type="Pfam" id="PF04827">
    <property type="entry name" value="Plant_tran"/>
    <property type="match status" value="1"/>
</dbReference>
<name>A0A9K3K9J4_9STRA</name>
<dbReference type="EMBL" id="JAGRRH010000011">
    <property type="protein sequence ID" value="KAG7362511.1"/>
    <property type="molecule type" value="Genomic_DNA"/>
</dbReference>
<feature type="compositionally biased region" description="Acidic residues" evidence="1">
    <location>
        <begin position="280"/>
        <end position="295"/>
    </location>
</feature>
<accession>A0A9K3K9J4</accession>
<proteinExistence type="predicted"/>
<dbReference type="EMBL" id="JAGRRH010000034">
    <property type="protein sequence ID" value="KAG7339428.1"/>
    <property type="molecule type" value="Genomic_DNA"/>
</dbReference>
<feature type="region of interest" description="Disordered" evidence="1">
    <location>
        <begin position="1"/>
        <end position="40"/>
    </location>
</feature>
<feature type="region of interest" description="Disordered" evidence="1">
    <location>
        <begin position="316"/>
        <end position="425"/>
    </location>
</feature>
<evidence type="ECO:0000313" key="3">
    <source>
        <dbReference type="EMBL" id="KAG7339428.1"/>
    </source>
</evidence>
<dbReference type="InterPro" id="IPR006912">
    <property type="entry name" value="Harbinger_derived_prot"/>
</dbReference>
<evidence type="ECO:0000259" key="2">
    <source>
        <dbReference type="Pfam" id="PF07727"/>
    </source>
</evidence>
<dbReference type="CDD" id="cd09272">
    <property type="entry name" value="RNase_HI_RT_Ty1"/>
    <property type="match status" value="1"/>
</dbReference>
<feature type="region of interest" description="Disordered" evidence="1">
    <location>
        <begin position="280"/>
        <end position="302"/>
    </location>
</feature>
<gene>
    <name evidence="3" type="ORF">IV203_024798</name>
    <name evidence="4" type="ORF">IV203_025395</name>
</gene>
<evidence type="ECO:0000256" key="1">
    <source>
        <dbReference type="SAM" id="MobiDB-lite"/>
    </source>
</evidence>
<feature type="domain" description="Reverse transcriptase Ty1/copia-type" evidence="2">
    <location>
        <begin position="542"/>
        <end position="780"/>
    </location>
</feature>
<feature type="compositionally biased region" description="Acidic residues" evidence="1">
    <location>
        <begin position="413"/>
        <end position="423"/>
    </location>
</feature>